<accession>A0A1E3HYY7</accession>
<protein>
    <submittedName>
        <fullName evidence="2">Uncharacterized protein</fullName>
    </submittedName>
</protein>
<keyword evidence="3" id="KW-1185">Reference proteome</keyword>
<dbReference type="EMBL" id="AWGJ01000003">
    <property type="protein sequence ID" value="ODN81519.1"/>
    <property type="molecule type" value="Genomic_DNA"/>
</dbReference>
<evidence type="ECO:0000313" key="3">
    <source>
        <dbReference type="Proteomes" id="UP000094065"/>
    </source>
</evidence>
<feature type="compositionally biased region" description="Polar residues" evidence="1">
    <location>
        <begin position="100"/>
        <end position="109"/>
    </location>
</feature>
<dbReference type="Proteomes" id="UP000094065">
    <property type="component" value="Unassembled WGS sequence"/>
</dbReference>
<evidence type="ECO:0000313" key="2">
    <source>
        <dbReference type="EMBL" id="ODN81519.1"/>
    </source>
</evidence>
<feature type="region of interest" description="Disordered" evidence="1">
    <location>
        <begin position="93"/>
        <end position="114"/>
    </location>
</feature>
<reference evidence="2 3" key="1">
    <citation type="submission" date="2016-06" db="EMBL/GenBank/DDBJ databases">
        <title>Evolution of pathogenesis and genome organization in the Tremellales.</title>
        <authorList>
            <person name="Cuomo C."/>
            <person name="Litvintseva A."/>
            <person name="Heitman J."/>
            <person name="Chen Y."/>
            <person name="Sun S."/>
            <person name="Springer D."/>
            <person name="Dromer F."/>
            <person name="Young S."/>
            <person name="Zeng Q."/>
            <person name="Chapman S."/>
            <person name="Gujja S."/>
            <person name="Saif S."/>
            <person name="Birren B."/>
        </authorList>
    </citation>
    <scope>NUCLEOTIDE SEQUENCE [LARGE SCALE GENOMIC DNA]</scope>
    <source>
        <strain evidence="2 3">CBS 6039</strain>
    </source>
</reference>
<comment type="caution">
    <text evidence="2">The sequence shown here is derived from an EMBL/GenBank/DDBJ whole genome shotgun (WGS) entry which is preliminary data.</text>
</comment>
<evidence type="ECO:0000256" key="1">
    <source>
        <dbReference type="SAM" id="MobiDB-lite"/>
    </source>
</evidence>
<sequence length="166" mass="18157">MSTQPSDTFTGSQSSGPGTFYRRYLISVDGRGSSDVFSAQEQIDPETYRKVSAARLDRALSDVSVSVLAEYRANPKEGRWDCAYFGDDDEDYPRGGGRSCLSSSPSDPNASVPDELVPTITEYLAHARTADSKAEGEGENIEQRHTGRLYSWLSGFRSGRGKPSKN</sequence>
<dbReference type="RefSeq" id="XP_018995838.1">
    <property type="nucleotide sequence ID" value="XM_019135435.1"/>
</dbReference>
<gene>
    <name evidence="2" type="ORF">L202_01940</name>
</gene>
<dbReference type="GeneID" id="30153249"/>
<organism evidence="2 3">
    <name type="scientific">Cryptococcus amylolentus CBS 6039</name>
    <dbReference type="NCBI Taxonomy" id="1295533"/>
    <lineage>
        <taxon>Eukaryota</taxon>
        <taxon>Fungi</taxon>
        <taxon>Dikarya</taxon>
        <taxon>Basidiomycota</taxon>
        <taxon>Agaricomycotina</taxon>
        <taxon>Tremellomycetes</taxon>
        <taxon>Tremellales</taxon>
        <taxon>Cryptococcaceae</taxon>
        <taxon>Cryptococcus</taxon>
    </lineage>
</organism>
<name>A0A1E3HYY7_9TREE</name>
<dbReference type="AlphaFoldDB" id="A0A1E3HYY7"/>
<proteinExistence type="predicted"/>